<dbReference type="SMR" id="A2ECQ0"/>
<organism evidence="2 3">
    <name type="scientific">Trichomonas vaginalis (strain ATCC PRA-98 / G3)</name>
    <dbReference type="NCBI Taxonomy" id="412133"/>
    <lineage>
        <taxon>Eukaryota</taxon>
        <taxon>Metamonada</taxon>
        <taxon>Parabasalia</taxon>
        <taxon>Trichomonadida</taxon>
        <taxon>Trichomonadidae</taxon>
        <taxon>Trichomonas</taxon>
    </lineage>
</organism>
<name>A2ECQ0_TRIV3</name>
<protein>
    <submittedName>
        <fullName evidence="2">Uncharacterized protein</fullName>
    </submittedName>
</protein>
<feature type="coiled-coil region" evidence="1">
    <location>
        <begin position="67"/>
        <end position="176"/>
    </location>
</feature>
<sequence length="675" mass="77619">MRRENKQTNIKDLWNKMTTLRHLIIDDEIEPNQAIQEVFDRAGKAVPEWLNDELVFSPISKCFDEDLQKQIDKNKILQRKLSDLLEQRNMATRQSFRSSKNDPKTLEDLKKEIQALELENQQLLSFQSTMIMGSNNSLAQKLSDLDDDVNAHAVQLNDLRNEIAKINEVKQECIRSYNDQKAAHTSNLQELDSLTEETKKYRITIKQLASFKMQIQKMCNTLSQRCNQTEAFIQGLEQAKQTNSKQLAKLQDSYNEHQQLVQSYENIEDKIKKQEQQQDVVLNKMIESVELCEEASAEAQKAKMTRDMYSEELARIKSVVSSTQEKFNQAIDEQESQMKVRFESALSTIASRIKLIESENQQLSSNKEAISKQISAANQENSILKATKSDNGFSSFVETISGLKAEIDACFTKKEQLAAQIESSKQNIESFKDKENQVRTFLKSDQGLLLQKRQYLEMELEMQKSLLKDTLAKNAKLTSDNISLTNQIQEQHASVEQSVNNELKGHQAQITELQVQIDEVTKANESAISDFEKQILMQKQLADKWKAGAMQVTTEADMDHEQLENNLEVMQDKIEDLLAAIVEKKQAAARYKSLIDQLSTETSTIKQTLDMKEKKSRRNATEIEDRTTKQMDLINMRSKYRDTSEKLDLMIAQKKRELAKIQKQTDNLGETESEL</sequence>
<reference evidence="2" key="2">
    <citation type="journal article" date="2007" name="Science">
        <title>Draft genome sequence of the sexually transmitted pathogen Trichomonas vaginalis.</title>
        <authorList>
            <person name="Carlton J.M."/>
            <person name="Hirt R.P."/>
            <person name="Silva J.C."/>
            <person name="Delcher A.L."/>
            <person name="Schatz M."/>
            <person name="Zhao Q."/>
            <person name="Wortman J.R."/>
            <person name="Bidwell S.L."/>
            <person name="Alsmark U.C.M."/>
            <person name="Besteiro S."/>
            <person name="Sicheritz-Ponten T."/>
            <person name="Noel C.J."/>
            <person name="Dacks J.B."/>
            <person name="Foster P.G."/>
            <person name="Simillion C."/>
            <person name="Van de Peer Y."/>
            <person name="Miranda-Saavedra D."/>
            <person name="Barton G.J."/>
            <person name="Westrop G.D."/>
            <person name="Mueller S."/>
            <person name="Dessi D."/>
            <person name="Fiori P.L."/>
            <person name="Ren Q."/>
            <person name="Paulsen I."/>
            <person name="Zhang H."/>
            <person name="Bastida-Corcuera F.D."/>
            <person name="Simoes-Barbosa A."/>
            <person name="Brown M.T."/>
            <person name="Hayes R.D."/>
            <person name="Mukherjee M."/>
            <person name="Okumura C.Y."/>
            <person name="Schneider R."/>
            <person name="Smith A.J."/>
            <person name="Vanacova S."/>
            <person name="Villalvazo M."/>
            <person name="Haas B.J."/>
            <person name="Pertea M."/>
            <person name="Feldblyum T.V."/>
            <person name="Utterback T.R."/>
            <person name="Shu C.L."/>
            <person name="Osoegawa K."/>
            <person name="de Jong P.J."/>
            <person name="Hrdy I."/>
            <person name="Horvathova L."/>
            <person name="Zubacova Z."/>
            <person name="Dolezal P."/>
            <person name="Malik S.B."/>
            <person name="Logsdon J.M. Jr."/>
            <person name="Henze K."/>
            <person name="Gupta A."/>
            <person name="Wang C.C."/>
            <person name="Dunne R.L."/>
            <person name="Upcroft J.A."/>
            <person name="Upcroft P."/>
            <person name="White O."/>
            <person name="Salzberg S.L."/>
            <person name="Tang P."/>
            <person name="Chiu C.-H."/>
            <person name="Lee Y.-S."/>
            <person name="Embley T.M."/>
            <person name="Coombs G.H."/>
            <person name="Mottram J.C."/>
            <person name="Tachezy J."/>
            <person name="Fraser-Liggett C.M."/>
            <person name="Johnson P.J."/>
        </authorList>
    </citation>
    <scope>NUCLEOTIDE SEQUENCE [LARGE SCALE GENOMIC DNA]</scope>
    <source>
        <strain evidence="2">G3</strain>
    </source>
</reference>
<feature type="coiled-coil region" evidence="1">
    <location>
        <begin position="233"/>
        <end position="312"/>
    </location>
</feature>
<feature type="coiled-coil region" evidence="1">
    <location>
        <begin position="496"/>
        <end position="523"/>
    </location>
</feature>
<dbReference type="VEuPathDB" id="TrichDB:TVAGG3_0379640"/>
<dbReference type="RefSeq" id="XP_001321769.1">
    <property type="nucleotide sequence ID" value="XM_001321734.1"/>
</dbReference>
<feature type="coiled-coil region" evidence="1">
    <location>
        <begin position="553"/>
        <end position="601"/>
    </location>
</feature>
<evidence type="ECO:0000313" key="2">
    <source>
        <dbReference type="EMBL" id="EAY09546.1"/>
    </source>
</evidence>
<evidence type="ECO:0000313" key="3">
    <source>
        <dbReference type="Proteomes" id="UP000001542"/>
    </source>
</evidence>
<gene>
    <name evidence="2" type="ORF">TVAG_276190</name>
</gene>
<dbReference type="VEuPathDB" id="TrichDB:TVAG_276190"/>
<keyword evidence="1" id="KW-0175">Coiled coil</keyword>
<dbReference type="STRING" id="5722.A2ECQ0"/>
<reference evidence="2" key="1">
    <citation type="submission" date="2006-10" db="EMBL/GenBank/DDBJ databases">
        <authorList>
            <person name="Amadeo P."/>
            <person name="Zhao Q."/>
            <person name="Wortman J."/>
            <person name="Fraser-Liggett C."/>
            <person name="Carlton J."/>
        </authorList>
    </citation>
    <scope>NUCLEOTIDE SEQUENCE</scope>
    <source>
        <strain evidence="2">G3</strain>
    </source>
</reference>
<dbReference type="AlphaFoldDB" id="A2ECQ0"/>
<proteinExistence type="predicted"/>
<dbReference type="SUPFAM" id="SSF90257">
    <property type="entry name" value="Myosin rod fragments"/>
    <property type="match status" value="1"/>
</dbReference>
<keyword evidence="3" id="KW-1185">Reference proteome</keyword>
<dbReference type="OrthoDB" id="10526763at2759"/>
<feature type="coiled-coil region" evidence="1">
    <location>
        <begin position="353"/>
        <end position="380"/>
    </location>
</feature>
<evidence type="ECO:0000256" key="1">
    <source>
        <dbReference type="SAM" id="Coils"/>
    </source>
</evidence>
<feature type="coiled-coil region" evidence="1">
    <location>
        <begin position="644"/>
        <end position="671"/>
    </location>
</feature>
<dbReference type="EMBL" id="DS113355">
    <property type="protein sequence ID" value="EAY09546.1"/>
    <property type="molecule type" value="Genomic_DNA"/>
</dbReference>
<dbReference type="KEGG" id="tva:4767469"/>
<accession>A2ECQ0</accession>
<dbReference type="Proteomes" id="UP000001542">
    <property type="component" value="Unassembled WGS sequence"/>
</dbReference>
<dbReference type="InParanoid" id="A2ECQ0"/>